<feature type="domain" description="Mos1 transposase HTH" evidence="1">
    <location>
        <begin position="4"/>
        <end position="52"/>
    </location>
</feature>
<evidence type="ECO:0000313" key="2">
    <source>
        <dbReference type="EMBL" id="VDO40756.1"/>
    </source>
</evidence>
<reference evidence="2 3" key="1">
    <citation type="submission" date="2018-11" db="EMBL/GenBank/DDBJ databases">
        <authorList>
            <consortium name="Pathogen Informatics"/>
        </authorList>
    </citation>
    <scope>NUCLEOTIDE SEQUENCE [LARGE SCALE GENOMIC DNA]</scope>
</reference>
<dbReference type="Gene3D" id="1.10.10.1450">
    <property type="match status" value="1"/>
</dbReference>
<evidence type="ECO:0000313" key="3">
    <source>
        <dbReference type="Proteomes" id="UP000050761"/>
    </source>
</evidence>
<evidence type="ECO:0000259" key="1">
    <source>
        <dbReference type="Pfam" id="PF17906"/>
    </source>
</evidence>
<dbReference type="Pfam" id="PF17906">
    <property type="entry name" value="HTH_48"/>
    <property type="match status" value="1"/>
</dbReference>
<organism evidence="3 4">
    <name type="scientific">Heligmosomoides polygyrus</name>
    <name type="common">Parasitic roundworm</name>
    <dbReference type="NCBI Taxonomy" id="6339"/>
    <lineage>
        <taxon>Eukaryota</taxon>
        <taxon>Metazoa</taxon>
        <taxon>Ecdysozoa</taxon>
        <taxon>Nematoda</taxon>
        <taxon>Chromadorea</taxon>
        <taxon>Rhabditida</taxon>
        <taxon>Rhabditina</taxon>
        <taxon>Rhabditomorpha</taxon>
        <taxon>Strongyloidea</taxon>
        <taxon>Heligmosomidae</taxon>
        <taxon>Heligmosomoides</taxon>
    </lineage>
</organism>
<accession>A0A183FC22</accession>
<protein>
    <submittedName>
        <fullName evidence="4">HTH_48 domain-containing protein</fullName>
    </submittedName>
</protein>
<reference evidence="4" key="2">
    <citation type="submission" date="2019-09" db="UniProtKB">
        <authorList>
            <consortium name="WormBaseParasite"/>
        </authorList>
    </citation>
    <scope>IDENTIFICATION</scope>
</reference>
<evidence type="ECO:0000313" key="4">
    <source>
        <dbReference type="WBParaSite" id="HPBE_0000371401-mRNA-1"/>
    </source>
</evidence>
<dbReference type="EMBL" id="UZAH01012967">
    <property type="protein sequence ID" value="VDO40756.1"/>
    <property type="molecule type" value="Genomic_DNA"/>
</dbReference>
<name>A0A183FC22_HELPZ</name>
<keyword evidence="3" id="KW-1185">Reference proteome</keyword>
<dbReference type="WBParaSite" id="HPBE_0000371401-mRNA-1">
    <property type="protein sequence ID" value="HPBE_0000371401-mRNA-1"/>
    <property type="gene ID" value="HPBE_0000371401"/>
</dbReference>
<accession>A0A3P7V0K1</accession>
<sequence length="83" mass="9934">MNHRDIRGLYFYDWKSKLNAAAAARNINAAFGENFANERTVRHLFQRLRSGDEGLEDEDRDRLPPLLNDDELKAWWKRIRFEL</sequence>
<dbReference type="Proteomes" id="UP000050761">
    <property type="component" value="Unassembled WGS sequence"/>
</dbReference>
<gene>
    <name evidence="2" type="ORF">HPBE_LOCUS3715</name>
</gene>
<dbReference type="AlphaFoldDB" id="A0A183FC22"/>
<dbReference type="InterPro" id="IPR041426">
    <property type="entry name" value="Mos1_HTH"/>
</dbReference>
<proteinExistence type="predicted"/>